<dbReference type="EMBL" id="JBHFNR010000262">
    <property type="protein sequence ID" value="MFB2897684.1"/>
    <property type="molecule type" value="Genomic_DNA"/>
</dbReference>
<dbReference type="RefSeq" id="WP_413267295.1">
    <property type="nucleotide sequence ID" value="NZ_JBHFNR010000262.1"/>
</dbReference>
<dbReference type="Proteomes" id="UP001576784">
    <property type="component" value="Unassembled WGS sequence"/>
</dbReference>
<comment type="subcellular location">
    <subcellularLocation>
        <location evidence="1">Membrane</location>
        <topology evidence="1">Multi-pass membrane protein</topology>
    </subcellularLocation>
</comment>
<evidence type="ECO:0000256" key="5">
    <source>
        <dbReference type="ARBA" id="ARBA00023065"/>
    </source>
</evidence>
<dbReference type="InterPro" id="IPR018488">
    <property type="entry name" value="cNMP-bd_CS"/>
</dbReference>
<keyword evidence="11" id="KW-1185">Reference proteome</keyword>
<keyword evidence="3" id="KW-0812">Transmembrane</keyword>
<organism evidence="10 11">
    <name type="scientific">Floridaenema flaviceps BLCC-F50</name>
    <dbReference type="NCBI Taxonomy" id="3153642"/>
    <lineage>
        <taxon>Bacteria</taxon>
        <taxon>Bacillati</taxon>
        <taxon>Cyanobacteriota</taxon>
        <taxon>Cyanophyceae</taxon>
        <taxon>Oscillatoriophycideae</taxon>
        <taxon>Aerosakkonematales</taxon>
        <taxon>Aerosakkonemataceae</taxon>
        <taxon>Floridanema</taxon>
        <taxon>Floridanema flaviceps</taxon>
    </lineage>
</organism>
<name>A0ABV4Y121_9CYAN</name>
<evidence type="ECO:0000313" key="10">
    <source>
        <dbReference type="EMBL" id="MFB2897684.1"/>
    </source>
</evidence>
<dbReference type="PROSITE" id="PS00889">
    <property type="entry name" value="CNMP_BINDING_2"/>
    <property type="match status" value="1"/>
</dbReference>
<sequence length="162" mass="18454">MINDKGQMTTLETRLRFLQEVAIFQEIEHNDFLPELAKSLEEVVFPANQTIFTKGDEGQFLYILVSGKVKVHLDDFTLAYLEPGSYFGEMALFESRTRSASATAVEESKCLVLTGQQVYQAIKQSPDIAIHIIQLLAQRIRKFNRLFGASEELFYLKLKKSA</sequence>
<evidence type="ECO:0000256" key="1">
    <source>
        <dbReference type="ARBA" id="ARBA00004141"/>
    </source>
</evidence>
<evidence type="ECO:0000256" key="4">
    <source>
        <dbReference type="ARBA" id="ARBA00022989"/>
    </source>
</evidence>
<comment type="caution">
    <text evidence="10">The sequence shown here is derived from an EMBL/GenBank/DDBJ whole genome shotgun (WGS) entry which is preliminary data.</text>
</comment>
<proteinExistence type="predicted"/>
<dbReference type="PROSITE" id="PS50042">
    <property type="entry name" value="CNMP_BINDING_3"/>
    <property type="match status" value="1"/>
</dbReference>
<dbReference type="InterPro" id="IPR000595">
    <property type="entry name" value="cNMP-bd_dom"/>
</dbReference>
<evidence type="ECO:0000256" key="7">
    <source>
        <dbReference type="ARBA" id="ARBA00023286"/>
    </source>
</evidence>
<dbReference type="CDD" id="cd00038">
    <property type="entry name" value="CAP_ED"/>
    <property type="match status" value="1"/>
</dbReference>
<evidence type="ECO:0000256" key="6">
    <source>
        <dbReference type="ARBA" id="ARBA00023136"/>
    </source>
</evidence>
<evidence type="ECO:0000256" key="3">
    <source>
        <dbReference type="ARBA" id="ARBA00022692"/>
    </source>
</evidence>
<keyword evidence="5" id="KW-0406">Ion transport</keyword>
<dbReference type="InterPro" id="IPR050866">
    <property type="entry name" value="CNG_cation_channel"/>
</dbReference>
<evidence type="ECO:0000313" key="11">
    <source>
        <dbReference type="Proteomes" id="UP001576784"/>
    </source>
</evidence>
<dbReference type="Gene3D" id="2.60.120.10">
    <property type="entry name" value="Jelly Rolls"/>
    <property type="match status" value="1"/>
</dbReference>
<feature type="domain" description="Cyclic nucleotide-binding" evidence="9">
    <location>
        <begin position="35"/>
        <end position="139"/>
    </location>
</feature>
<keyword evidence="6" id="KW-0472">Membrane</keyword>
<keyword evidence="4" id="KW-1133">Transmembrane helix</keyword>
<reference evidence="10 11" key="1">
    <citation type="submission" date="2024-09" db="EMBL/GenBank/DDBJ databases">
        <title>Floridaenema gen nov. (Aerosakkonemataceae, Aerosakkonematales ord. nov., Cyanobacteria) from benthic tropical and subtropical fresh waters, with the description of four new species.</title>
        <authorList>
            <person name="Moretto J.A."/>
            <person name="Berthold D.E."/>
            <person name="Lefler F.W."/>
            <person name="Huang I.-S."/>
            <person name="Laughinghouse H. IV."/>
        </authorList>
    </citation>
    <scope>NUCLEOTIDE SEQUENCE [LARGE SCALE GENOMIC DNA]</scope>
    <source>
        <strain evidence="10 11">BLCC-F50</strain>
    </source>
</reference>
<dbReference type="InterPro" id="IPR014710">
    <property type="entry name" value="RmlC-like_jellyroll"/>
</dbReference>
<evidence type="ECO:0000259" key="9">
    <source>
        <dbReference type="PROSITE" id="PS50042"/>
    </source>
</evidence>
<accession>A0ABV4Y121</accession>
<dbReference type="PANTHER" id="PTHR45638">
    <property type="entry name" value="CYCLIC NUCLEOTIDE-GATED CATION CHANNEL SUBUNIT A"/>
    <property type="match status" value="1"/>
</dbReference>
<keyword evidence="8" id="KW-0407">Ion channel</keyword>
<dbReference type="SMART" id="SM00100">
    <property type="entry name" value="cNMP"/>
    <property type="match status" value="1"/>
</dbReference>
<keyword evidence="2" id="KW-0813">Transport</keyword>
<keyword evidence="7" id="KW-1071">Ligand-gated ion channel</keyword>
<evidence type="ECO:0000256" key="8">
    <source>
        <dbReference type="ARBA" id="ARBA00023303"/>
    </source>
</evidence>
<protein>
    <submittedName>
        <fullName evidence="10">Cyclic nucleotide-binding domain-containing protein</fullName>
    </submittedName>
</protein>
<dbReference type="SUPFAM" id="SSF51206">
    <property type="entry name" value="cAMP-binding domain-like"/>
    <property type="match status" value="1"/>
</dbReference>
<dbReference type="PANTHER" id="PTHR45638:SF11">
    <property type="entry name" value="CYCLIC NUCLEOTIDE-GATED CATION CHANNEL SUBUNIT A"/>
    <property type="match status" value="1"/>
</dbReference>
<gene>
    <name evidence="10" type="ORF">ACE1CI_32605</name>
</gene>
<dbReference type="InterPro" id="IPR018490">
    <property type="entry name" value="cNMP-bd_dom_sf"/>
</dbReference>
<dbReference type="Pfam" id="PF00027">
    <property type="entry name" value="cNMP_binding"/>
    <property type="match status" value="1"/>
</dbReference>
<dbReference type="PRINTS" id="PR00103">
    <property type="entry name" value="CAMPKINASE"/>
</dbReference>
<evidence type="ECO:0000256" key="2">
    <source>
        <dbReference type="ARBA" id="ARBA00022448"/>
    </source>
</evidence>